<feature type="domain" description="N-acetyltransferase" evidence="2">
    <location>
        <begin position="11"/>
        <end position="164"/>
    </location>
</feature>
<accession>B8HRH1</accession>
<gene>
    <name evidence="3" type="ordered locus">Cyan7425_1792</name>
</gene>
<evidence type="ECO:0000313" key="3">
    <source>
        <dbReference type="EMBL" id="ACL44159.1"/>
    </source>
</evidence>
<dbReference type="KEGG" id="cyn:Cyan7425_1792"/>
<dbReference type="PANTHER" id="PTHR13947">
    <property type="entry name" value="GNAT FAMILY N-ACETYLTRANSFERASE"/>
    <property type="match status" value="1"/>
</dbReference>
<evidence type="ECO:0000259" key="2">
    <source>
        <dbReference type="PROSITE" id="PS51186"/>
    </source>
</evidence>
<evidence type="ECO:0000256" key="1">
    <source>
        <dbReference type="ARBA" id="ARBA00022679"/>
    </source>
</evidence>
<dbReference type="eggNOG" id="COG0456">
    <property type="taxonomic scope" value="Bacteria"/>
</dbReference>
<organism evidence="3">
    <name type="scientific">Cyanothece sp. (strain PCC 7425 / ATCC 29141)</name>
    <dbReference type="NCBI Taxonomy" id="395961"/>
    <lineage>
        <taxon>Bacteria</taxon>
        <taxon>Bacillati</taxon>
        <taxon>Cyanobacteriota</taxon>
        <taxon>Cyanophyceae</taxon>
        <taxon>Gomontiellales</taxon>
        <taxon>Cyanothecaceae</taxon>
        <taxon>Cyanothece</taxon>
    </lineage>
</organism>
<dbReference type="InterPro" id="IPR016181">
    <property type="entry name" value="Acyl_CoA_acyltransferase"/>
</dbReference>
<dbReference type="STRING" id="395961.Cyan7425_1792"/>
<dbReference type="HOGENOM" id="CLU_013985_11_2_3"/>
<protein>
    <submittedName>
        <fullName evidence="3">GCN5-related N-acetyltransferase</fullName>
    </submittedName>
</protein>
<dbReference type="AlphaFoldDB" id="B8HRH1"/>
<name>B8HRH1_CYAP4</name>
<proteinExistence type="predicted"/>
<dbReference type="Gene3D" id="3.40.630.30">
    <property type="match status" value="1"/>
</dbReference>
<dbReference type="PROSITE" id="PS51186">
    <property type="entry name" value="GNAT"/>
    <property type="match status" value="1"/>
</dbReference>
<keyword evidence="1 3" id="KW-0808">Transferase</keyword>
<dbReference type="Pfam" id="PF00583">
    <property type="entry name" value="Acetyltransf_1"/>
    <property type="match status" value="1"/>
</dbReference>
<dbReference type="EMBL" id="CP001344">
    <property type="protein sequence ID" value="ACL44159.1"/>
    <property type="molecule type" value="Genomic_DNA"/>
</dbReference>
<dbReference type="SUPFAM" id="SSF55729">
    <property type="entry name" value="Acyl-CoA N-acyltransferases (Nat)"/>
    <property type="match status" value="1"/>
</dbReference>
<dbReference type="InterPro" id="IPR000182">
    <property type="entry name" value="GNAT_dom"/>
</dbReference>
<dbReference type="PANTHER" id="PTHR13947:SF37">
    <property type="entry name" value="LD18367P"/>
    <property type="match status" value="1"/>
</dbReference>
<dbReference type="InterPro" id="IPR050769">
    <property type="entry name" value="NAT_camello-type"/>
</dbReference>
<reference evidence="3" key="1">
    <citation type="submission" date="2009-01" db="EMBL/GenBank/DDBJ databases">
        <title>Complete sequence of chromosome Cyanothece sp. PCC 7425.</title>
        <authorList>
            <consortium name="US DOE Joint Genome Institute"/>
            <person name="Lucas S."/>
            <person name="Copeland A."/>
            <person name="Lapidus A."/>
            <person name="Glavina del Rio T."/>
            <person name="Dalin E."/>
            <person name="Tice H."/>
            <person name="Bruce D."/>
            <person name="Goodwin L."/>
            <person name="Pitluck S."/>
            <person name="Sims D."/>
            <person name="Meineke L."/>
            <person name="Brettin T."/>
            <person name="Detter J.C."/>
            <person name="Han C."/>
            <person name="Larimer F."/>
            <person name="Land M."/>
            <person name="Hauser L."/>
            <person name="Kyrpides N."/>
            <person name="Ovchinnikova G."/>
            <person name="Liberton M."/>
            <person name="Stoeckel J."/>
            <person name="Banerjee A."/>
            <person name="Singh A."/>
            <person name="Page L."/>
            <person name="Sato H."/>
            <person name="Zhao L."/>
            <person name="Sherman L."/>
            <person name="Pakrasi H."/>
            <person name="Richardson P."/>
        </authorList>
    </citation>
    <scope>NUCLEOTIDE SEQUENCE</scope>
    <source>
        <strain evidence="3">PCC 7425</strain>
    </source>
</reference>
<sequence length="169" mass="19521">MTKMQTWYGEFLIREWQPGDRQSVAYVITTVLMEFGLSWEPTGADRDVVQVEQYYQQAGGQFWVVEHQEQLVGTAAYHPIDRGEKAVEIRKMYLLPRARGQGLGRFLLTKLEAQIAAQGFETIWIETATIMQTAVKMYEQHGYQPATGVETQRCDRVYVKHLQPQFSLT</sequence>
<dbReference type="GO" id="GO:0008080">
    <property type="term" value="F:N-acetyltransferase activity"/>
    <property type="evidence" value="ECO:0007669"/>
    <property type="project" value="InterPro"/>
</dbReference>
<dbReference type="CDD" id="cd04301">
    <property type="entry name" value="NAT_SF"/>
    <property type="match status" value="1"/>
</dbReference>